<evidence type="ECO:0000313" key="3">
    <source>
        <dbReference type="Proteomes" id="UP001309705"/>
    </source>
</evidence>
<keyword evidence="1" id="KW-0812">Transmembrane</keyword>
<evidence type="ECO:0000313" key="2">
    <source>
        <dbReference type="EMBL" id="MEC5344699.1"/>
    </source>
</evidence>
<comment type="caution">
    <text evidence="2">The sequence shown here is derived from an EMBL/GenBank/DDBJ whole genome shotgun (WGS) entry which is preliminary data.</text>
</comment>
<dbReference type="RefSeq" id="WP_327619478.1">
    <property type="nucleotide sequence ID" value="NZ_JAYWTM010000025.1"/>
</dbReference>
<keyword evidence="1" id="KW-1133">Transmembrane helix</keyword>
<dbReference type="Proteomes" id="UP001309705">
    <property type="component" value="Unassembled WGS sequence"/>
</dbReference>
<organism evidence="2 3">
    <name type="scientific">Brenneria populi</name>
    <dbReference type="NCBI Taxonomy" id="1505588"/>
    <lineage>
        <taxon>Bacteria</taxon>
        <taxon>Pseudomonadati</taxon>
        <taxon>Pseudomonadota</taxon>
        <taxon>Gammaproteobacteria</taxon>
        <taxon>Enterobacterales</taxon>
        <taxon>Pectobacteriaceae</taxon>
        <taxon>Brenneria</taxon>
    </lineage>
</organism>
<feature type="transmembrane region" description="Helical" evidence="1">
    <location>
        <begin position="12"/>
        <end position="33"/>
    </location>
</feature>
<dbReference type="EMBL" id="JAYWTM010000025">
    <property type="protein sequence ID" value="MEC5344699.1"/>
    <property type="molecule type" value="Genomic_DNA"/>
</dbReference>
<name>A0ABU6JVJ4_9GAMM</name>
<gene>
    <name evidence="2" type="ORF">VSX58_19070</name>
</gene>
<reference evidence="2 3" key="1">
    <citation type="journal article" date="2017" name="Int. J. Syst. Evol. Microbiol.">
        <title>Brenneria populi subsp. brevivirga subsp. nov. isolated from symptomatic bark of Populus x euramericana canker, and description of Brenneria populi subsp. populi subsp. nov.</title>
        <authorList>
            <person name="Zheng M.H."/>
            <person name="Piao C.G."/>
            <person name="Xue H."/>
            <person name="Guo M.W."/>
            <person name="Li Y."/>
        </authorList>
    </citation>
    <scope>NUCLEOTIDE SEQUENCE [LARGE SCALE GENOMIC DNA]</scope>
    <source>
        <strain evidence="2 3">D9-5</strain>
    </source>
</reference>
<proteinExistence type="predicted"/>
<protein>
    <recommendedName>
        <fullName evidence="4">NfeD-like C-terminal domain-containing protein</fullName>
    </recommendedName>
</protein>
<evidence type="ECO:0008006" key="4">
    <source>
        <dbReference type="Google" id="ProtNLM"/>
    </source>
</evidence>
<accession>A0ABU6JVJ4</accession>
<sequence length="125" mass="14025">MSELYVLVQEQLGAIGAALAIGLAAWFYGELVYDGLTAGFKTRWKNTETLRGKVVRRRHLPAQKTLTLIDNVYSYIPVHTLESEKYILDIEACGRCYQVEASEAEFRALSVGDRVTIHHRGGLII</sequence>
<evidence type="ECO:0000256" key="1">
    <source>
        <dbReference type="SAM" id="Phobius"/>
    </source>
</evidence>
<keyword evidence="1" id="KW-0472">Membrane</keyword>
<keyword evidence="3" id="KW-1185">Reference proteome</keyword>